<feature type="transmembrane region" description="Helical" evidence="16">
    <location>
        <begin position="48"/>
        <end position="68"/>
    </location>
</feature>
<comment type="subcellular location">
    <subcellularLocation>
        <location evidence="1">Membrane</location>
    </subcellularLocation>
</comment>
<keyword evidence="6 13" id="KW-0378">Hydrolase</keyword>
<dbReference type="PANTHER" id="PTHR42884">
    <property type="entry name" value="PROPROTEIN CONVERTASE SUBTILISIN/KEXIN-RELATED"/>
    <property type="match status" value="1"/>
</dbReference>
<feature type="domain" description="P/Homo B" evidence="17">
    <location>
        <begin position="483"/>
        <end position="634"/>
    </location>
</feature>
<keyword evidence="3" id="KW-0165">Cleavage on pair of basic residues</keyword>
<evidence type="ECO:0000256" key="9">
    <source>
        <dbReference type="ARBA" id="ARBA00023136"/>
    </source>
</evidence>
<dbReference type="AlphaFoldDB" id="A0AAX7T2H0"/>
<evidence type="ECO:0000256" key="13">
    <source>
        <dbReference type="PROSITE-ProRule" id="PRU01240"/>
    </source>
</evidence>
<feature type="transmembrane region" description="Helical" evidence="16">
    <location>
        <begin position="659"/>
        <end position="676"/>
    </location>
</feature>
<dbReference type="PROSITE" id="PS51892">
    <property type="entry name" value="SUBTILASE"/>
    <property type="match status" value="1"/>
</dbReference>
<protein>
    <recommendedName>
        <fullName evidence="17">P/Homo B domain-containing protein</fullName>
    </recommendedName>
</protein>
<dbReference type="Pfam" id="PF01483">
    <property type="entry name" value="P_proprotein"/>
    <property type="match status" value="1"/>
</dbReference>
<dbReference type="GeneTree" id="ENSGT00940000157676"/>
<organism evidence="18 19">
    <name type="scientific">Astatotilapia calliptera</name>
    <name type="common">Eastern happy</name>
    <name type="synonym">Chromis callipterus</name>
    <dbReference type="NCBI Taxonomy" id="8154"/>
    <lineage>
        <taxon>Eukaryota</taxon>
        <taxon>Metazoa</taxon>
        <taxon>Chordata</taxon>
        <taxon>Craniata</taxon>
        <taxon>Vertebrata</taxon>
        <taxon>Euteleostomi</taxon>
        <taxon>Actinopterygii</taxon>
        <taxon>Neopterygii</taxon>
        <taxon>Teleostei</taxon>
        <taxon>Neoteleostei</taxon>
        <taxon>Acanthomorphata</taxon>
        <taxon>Ovalentaria</taxon>
        <taxon>Cichlomorphae</taxon>
        <taxon>Cichliformes</taxon>
        <taxon>Cichlidae</taxon>
        <taxon>African cichlids</taxon>
        <taxon>Pseudocrenilabrinae</taxon>
        <taxon>Haplochromini</taxon>
        <taxon>Astatotilapia</taxon>
    </lineage>
</organism>
<dbReference type="SUPFAM" id="SSF54897">
    <property type="entry name" value="Protease propeptides/inhibitors"/>
    <property type="match status" value="1"/>
</dbReference>
<dbReference type="GO" id="GO:0016485">
    <property type="term" value="P:protein processing"/>
    <property type="evidence" value="ECO:0007669"/>
    <property type="project" value="TreeGrafter"/>
</dbReference>
<dbReference type="SUPFAM" id="SSF52743">
    <property type="entry name" value="Subtilisin-like"/>
    <property type="match status" value="1"/>
</dbReference>
<keyword evidence="7 13" id="KW-0720">Serine protease</keyword>
<keyword evidence="4 16" id="KW-0812">Transmembrane</keyword>
<gene>
    <name evidence="18" type="primary">PCSK7</name>
</gene>
<dbReference type="Proteomes" id="UP000265100">
    <property type="component" value="Chromosome 14"/>
</dbReference>
<evidence type="ECO:0000259" key="17">
    <source>
        <dbReference type="PROSITE" id="PS51829"/>
    </source>
</evidence>
<evidence type="ECO:0000256" key="7">
    <source>
        <dbReference type="ARBA" id="ARBA00022825"/>
    </source>
</evidence>
<evidence type="ECO:0000256" key="12">
    <source>
        <dbReference type="PIRSR" id="PIRSR615500-1"/>
    </source>
</evidence>
<keyword evidence="2 13" id="KW-0645">Protease</keyword>
<keyword evidence="10" id="KW-0865">Zymogen</keyword>
<dbReference type="InterPro" id="IPR036852">
    <property type="entry name" value="Peptidase_S8/S53_dom_sf"/>
</dbReference>
<evidence type="ECO:0000256" key="6">
    <source>
        <dbReference type="ARBA" id="ARBA00022801"/>
    </source>
</evidence>
<dbReference type="Gene3D" id="3.30.70.850">
    <property type="entry name" value="Peptidase S8, pro-domain"/>
    <property type="match status" value="1"/>
</dbReference>
<dbReference type="InterPro" id="IPR023827">
    <property type="entry name" value="Peptidase_S8_Asp-AS"/>
</dbReference>
<evidence type="ECO:0000256" key="10">
    <source>
        <dbReference type="ARBA" id="ARBA00023145"/>
    </source>
</evidence>
<dbReference type="PANTHER" id="PTHR42884:SF28">
    <property type="entry name" value="PROPROTEIN CONVERTASE SUBTILISIN_KEXIN TYPE 7"/>
    <property type="match status" value="1"/>
</dbReference>
<dbReference type="FunFam" id="2.60.120.260:FF:000026">
    <property type="entry name" value="proprotein convertase subtilisin/kexin type 7"/>
    <property type="match status" value="1"/>
</dbReference>
<keyword evidence="5" id="KW-0732">Signal</keyword>
<dbReference type="PROSITE" id="PS00138">
    <property type="entry name" value="SUBTILASE_SER"/>
    <property type="match status" value="1"/>
</dbReference>
<reference evidence="18" key="3">
    <citation type="submission" date="2025-08" db="UniProtKB">
        <authorList>
            <consortium name="Ensembl"/>
        </authorList>
    </citation>
    <scope>IDENTIFICATION</scope>
</reference>
<dbReference type="PROSITE" id="PS51829">
    <property type="entry name" value="P_HOMO_B"/>
    <property type="match status" value="1"/>
</dbReference>
<dbReference type="InterPro" id="IPR000209">
    <property type="entry name" value="Peptidase_S8/S53_dom"/>
</dbReference>
<dbReference type="PROSITE" id="PS00137">
    <property type="entry name" value="SUBTILASE_HIS"/>
    <property type="match status" value="1"/>
</dbReference>
<evidence type="ECO:0000256" key="14">
    <source>
        <dbReference type="RuleBase" id="RU003355"/>
    </source>
</evidence>
<evidence type="ECO:0000256" key="3">
    <source>
        <dbReference type="ARBA" id="ARBA00022685"/>
    </source>
</evidence>
<feature type="active site" description="Charge relay system" evidence="12 13">
    <location>
        <position position="231"/>
    </location>
</feature>
<evidence type="ECO:0000256" key="5">
    <source>
        <dbReference type="ARBA" id="ARBA00022729"/>
    </source>
</evidence>
<keyword evidence="19" id="KW-1185">Reference proteome</keyword>
<keyword evidence="11" id="KW-0325">Glycoprotein</keyword>
<evidence type="ECO:0000256" key="15">
    <source>
        <dbReference type="SAM" id="MobiDB-lite"/>
    </source>
</evidence>
<dbReference type="GO" id="GO:0004252">
    <property type="term" value="F:serine-type endopeptidase activity"/>
    <property type="evidence" value="ECO:0007669"/>
    <property type="project" value="UniProtKB-UniRule"/>
</dbReference>
<dbReference type="PROSITE" id="PS00136">
    <property type="entry name" value="SUBTILASE_ASP"/>
    <property type="match status" value="1"/>
</dbReference>
<proteinExistence type="inferred from homology"/>
<dbReference type="Gene3D" id="2.60.120.260">
    <property type="entry name" value="Galactose-binding domain-like"/>
    <property type="match status" value="1"/>
</dbReference>
<dbReference type="InterPro" id="IPR034182">
    <property type="entry name" value="Kexin/furin"/>
</dbReference>
<dbReference type="SUPFAM" id="SSF49785">
    <property type="entry name" value="Galactose-binding domain-like"/>
    <property type="match status" value="1"/>
</dbReference>
<dbReference type="GO" id="GO:0000139">
    <property type="term" value="C:Golgi membrane"/>
    <property type="evidence" value="ECO:0007669"/>
    <property type="project" value="TreeGrafter"/>
</dbReference>
<dbReference type="PRINTS" id="PR00723">
    <property type="entry name" value="SUBTILISIN"/>
</dbReference>
<evidence type="ECO:0000256" key="11">
    <source>
        <dbReference type="ARBA" id="ARBA00023180"/>
    </source>
</evidence>
<name>A0AAX7T2H0_ASTCA</name>
<reference evidence="19" key="2">
    <citation type="submission" date="2023-03" db="EMBL/GenBank/DDBJ databases">
        <authorList>
            <consortium name="Wellcome Sanger Institute Data Sharing"/>
        </authorList>
    </citation>
    <scope>NUCLEOTIDE SEQUENCE [LARGE SCALE GENOMIC DNA]</scope>
</reference>
<evidence type="ECO:0000256" key="4">
    <source>
        <dbReference type="ARBA" id="ARBA00022692"/>
    </source>
</evidence>
<reference evidence="18 19" key="1">
    <citation type="submission" date="2018-05" db="EMBL/GenBank/DDBJ databases">
        <authorList>
            <person name="Datahose"/>
        </authorList>
    </citation>
    <scope>NUCLEOTIDE SEQUENCE</scope>
</reference>
<evidence type="ECO:0000256" key="16">
    <source>
        <dbReference type="SAM" id="Phobius"/>
    </source>
</evidence>
<dbReference type="InterPro" id="IPR002884">
    <property type="entry name" value="P_dom"/>
</dbReference>
<dbReference type="InterPro" id="IPR022398">
    <property type="entry name" value="Peptidase_S8_His-AS"/>
</dbReference>
<reference evidence="18" key="4">
    <citation type="submission" date="2025-09" db="UniProtKB">
        <authorList>
            <consortium name="Ensembl"/>
        </authorList>
    </citation>
    <scope>IDENTIFICATION</scope>
</reference>
<dbReference type="InterPro" id="IPR032815">
    <property type="entry name" value="S8_pro-domain"/>
</dbReference>
<feature type="transmembrane region" description="Helical" evidence="16">
    <location>
        <begin position="7"/>
        <end position="28"/>
    </location>
</feature>
<keyword evidence="9 16" id="KW-0472">Membrane</keyword>
<evidence type="ECO:0000313" key="19">
    <source>
        <dbReference type="Proteomes" id="UP000265100"/>
    </source>
</evidence>
<dbReference type="CDD" id="cd04059">
    <property type="entry name" value="Peptidases_S8_Protein_convertases_Kexins_Furin-like"/>
    <property type="match status" value="1"/>
</dbReference>
<feature type="active site" description="Charge relay system" evidence="12 13">
    <location>
        <position position="190"/>
    </location>
</feature>
<dbReference type="InterPro" id="IPR008979">
    <property type="entry name" value="Galactose-bd-like_sf"/>
</dbReference>
<sequence length="743" mass="81805">MLFQIRLKSLLFAVDIVTIIGHFVHLHLDLTHSHSLAFHFTKPFSCLFFAPCSYSLFIPWSLIYFNFFSRHLCSLLSQVAEQAGLHNHGQIGHLEGHYLLCSTKPGAGSVGRIKRQTLRPEDVLAGHPHVMWYSQERVLSRSKRSMAFNDPNYPKQWHLHNDVSKGMDINVTGVWERNITGQGVTVVVVDDGVEHTHQDIQPNYSPEGSYDLNSNDPDPMPHPDIHSDNHHGTRCAGEIAAVSNNSFCAVGVAYGSKVAGIRVLDGPLTDSLEAIAFNKHYQVNDIYSCSWGPDDDGHTVDGPHPLGKAALQHGVIAGRRGFGSIFIVASGNGGQYNDNCNYDGYANSIYTITIGAVDEKGKMPFYAEECASMLAVTFSSGRGSLRSIVTSDWSMQGGTGCTEGHTGTSAAAPLAAGMVALMLQVRPCLTWRDIQHIITFTATKCDSSADWKVNGAGFHHSHQHGFGLLNAWRLVNAAKVWESVPFLLSYQSSVIKEETPIVIYPDELVLTWEVSAADLRQSGMETLEHVAVTVTVIHPCRGNVEFVLICPSGMTSVIGARRAIDRDNAGYQDWTFSTVRCWGERAQGLYTLKISDHSEFLPFGITLAQILMGCASIDRLVEEAMTGKYLHSNFSLPCPPGLDLPPEITKPFTSNNLKFMLLLGCFALFWSLYYTLEVMMAHVDFRVLLCLPRRQGGHRRGRQGKGVEEALIGDEEQDSGVELQAVLDSDVKEPLASGEWLAT</sequence>
<feature type="active site" description="Charge relay system" evidence="12 13">
    <location>
        <position position="409"/>
    </location>
</feature>
<evidence type="ECO:0000256" key="8">
    <source>
        <dbReference type="ARBA" id="ARBA00022989"/>
    </source>
</evidence>
<evidence type="ECO:0000313" key="18">
    <source>
        <dbReference type="Ensembl" id="ENSACLP00000051079.1"/>
    </source>
</evidence>
<accession>A0AAX7T2H0</accession>
<dbReference type="InterPro" id="IPR038466">
    <property type="entry name" value="S8_pro-domain_sf"/>
</dbReference>
<dbReference type="Pfam" id="PF00082">
    <property type="entry name" value="Peptidase_S8"/>
    <property type="match status" value="1"/>
</dbReference>
<dbReference type="InterPro" id="IPR015500">
    <property type="entry name" value="Peptidase_S8_subtilisin-rel"/>
</dbReference>
<dbReference type="FunFam" id="3.40.50.200:FF:000005">
    <property type="entry name" value="Proprotein convertase subtilisin/kexin type 7"/>
    <property type="match status" value="1"/>
</dbReference>
<evidence type="ECO:0000256" key="1">
    <source>
        <dbReference type="ARBA" id="ARBA00004370"/>
    </source>
</evidence>
<dbReference type="Pfam" id="PF16470">
    <property type="entry name" value="S8_pro-domain"/>
    <property type="match status" value="1"/>
</dbReference>
<comment type="similarity">
    <text evidence="13 14">Belongs to the peptidase S8 family.</text>
</comment>
<dbReference type="GO" id="GO:0005802">
    <property type="term" value="C:trans-Golgi network"/>
    <property type="evidence" value="ECO:0007669"/>
    <property type="project" value="TreeGrafter"/>
</dbReference>
<feature type="compositionally biased region" description="Polar residues" evidence="15">
    <location>
        <begin position="199"/>
        <end position="216"/>
    </location>
</feature>
<evidence type="ECO:0000256" key="2">
    <source>
        <dbReference type="ARBA" id="ARBA00022670"/>
    </source>
</evidence>
<dbReference type="InterPro" id="IPR023828">
    <property type="entry name" value="Peptidase_S8_Ser-AS"/>
</dbReference>
<dbReference type="Ensembl" id="ENSACLT00000057959.1">
    <property type="protein sequence ID" value="ENSACLP00000051079.1"/>
    <property type="gene ID" value="ENSACLG00000011211.2"/>
</dbReference>
<keyword evidence="8 16" id="KW-1133">Transmembrane helix</keyword>
<dbReference type="Gene3D" id="3.40.50.200">
    <property type="entry name" value="Peptidase S8/S53 domain"/>
    <property type="match status" value="1"/>
</dbReference>
<feature type="region of interest" description="Disordered" evidence="15">
    <location>
        <begin position="197"/>
        <end position="221"/>
    </location>
</feature>